<feature type="domain" description="Tyrosine-protein kinase catalytic" evidence="6">
    <location>
        <begin position="113"/>
        <end position="282"/>
    </location>
</feature>
<evidence type="ECO:0000313" key="7">
    <source>
        <dbReference type="EMBL" id="WVZ04495.1"/>
    </source>
</evidence>
<organism evidence="7 8">
    <name type="scientific">Vigna mungo</name>
    <name type="common">Black gram</name>
    <name type="synonym">Phaseolus mungo</name>
    <dbReference type="NCBI Taxonomy" id="3915"/>
    <lineage>
        <taxon>Eukaryota</taxon>
        <taxon>Viridiplantae</taxon>
        <taxon>Streptophyta</taxon>
        <taxon>Embryophyta</taxon>
        <taxon>Tracheophyta</taxon>
        <taxon>Spermatophyta</taxon>
        <taxon>Magnoliopsida</taxon>
        <taxon>eudicotyledons</taxon>
        <taxon>Gunneridae</taxon>
        <taxon>Pentapetalae</taxon>
        <taxon>rosids</taxon>
        <taxon>fabids</taxon>
        <taxon>Fabales</taxon>
        <taxon>Fabaceae</taxon>
        <taxon>Papilionoideae</taxon>
        <taxon>50 kb inversion clade</taxon>
        <taxon>NPAAA clade</taxon>
        <taxon>indigoferoid/millettioid clade</taxon>
        <taxon>Phaseoleae</taxon>
        <taxon>Vigna</taxon>
    </lineage>
</organism>
<keyword evidence="2" id="KW-0547">Nucleotide-binding</keyword>
<dbReference type="Pfam" id="PF00069">
    <property type="entry name" value="Pkinase"/>
    <property type="match status" value="1"/>
</dbReference>
<evidence type="ECO:0000256" key="3">
    <source>
        <dbReference type="ARBA" id="ARBA00022777"/>
    </source>
</evidence>
<accession>A0AAQ3N8V3</accession>
<dbReference type="InterPro" id="IPR020635">
    <property type="entry name" value="Tyr_kinase_cat_dom"/>
</dbReference>
<reference evidence="7 8" key="1">
    <citation type="journal article" date="2023" name="Life. Sci Alliance">
        <title>Evolutionary insights into 3D genome organization and epigenetic landscape of Vigna mungo.</title>
        <authorList>
            <person name="Junaid A."/>
            <person name="Singh B."/>
            <person name="Bhatia S."/>
        </authorList>
    </citation>
    <scope>NUCLEOTIDE SEQUENCE [LARGE SCALE GENOMIC DNA]</scope>
    <source>
        <strain evidence="7">Urdbean</strain>
    </source>
</reference>
<keyword evidence="8" id="KW-1185">Reference proteome</keyword>
<dbReference type="Gene3D" id="3.30.200.20">
    <property type="entry name" value="Phosphorylase Kinase, domain 1"/>
    <property type="match status" value="1"/>
</dbReference>
<gene>
    <name evidence="7" type="ORF">V8G54_025301</name>
</gene>
<dbReference type="InterPro" id="IPR052059">
    <property type="entry name" value="CR_Ser/Thr_kinase"/>
</dbReference>
<evidence type="ECO:0000256" key="4">
    <source>
        <dbReference type="ARBA" id="ARBA00022840"/>
    </source>
</evidence>
<dbReference type="InterPro" id="IPR000719">
    <property type="entry name" value="Prot_kinase_dom"/>
</dbReference>
<name>A0AAQ3N8V3_VIGMU</name>
<dbReference type="InterPro" id="IPR011009">
    <property type="entry name" value="Kinase-like_dom_sf"/>
</dbReference>
<dbReference type="SMART" id="SM00219">
    <property type="entry name" value="TyrKc"/>
    <property type="match status" value="1"/>
</dbReference>
<dbReference type="PANTHER" id="PTHR47973">
    <property type="entry name" value="CYSTEINE-RICH RECEPTOR-LIKE PROTEIN KINASE 3"/>
    <property type="match status" value="1"/>
</dbReference>
<dbReference type="GO" id="GO:0004713">
    <property type="term" value="F:protein tyrosine kinase activity"/>
    <property type="evidence" value="ECO:0007669"/>
    <property type="project" value="InterPro"/>
</dbReference>
<evidence type="ECO:0000256" key="5">
    <source>
        <dbReference type="SAM" id="Phobius"/>
    </source>
</evidence>
<keyword evidence="5" id="KW-0472">Membrane</keyword>
<dbReference type="EMBL" id="CP144694">
    <property type="protein sequence ID" value="WVZ04495.1"/>
    <property type="molecule type" value="Genomic_DNA"/>
</dbReference>
<keyword evidence="3" id="KW-0418">Kinase</keyword>
<evidence type="ECO:0000256" key="2">
    <source>
        <dbReference type="ARBA" id="ARBA00022741"/>
    </source>
</evidence>
<dbReference type="GO" id="GO:0005524">
    <property type="term" value="F:ATP binding"/>
    <property type="evidence" value="ECO:0007669"/>
    <property type="project" value="UniProtKB-KW"/>
</dbReference>
<proteinExistence type="predicted"/>
<keyword evidence="5" id="KW-0812">Transmembrane</keyword>
<evidence type="ECO:0000256" key="1">
    <source>
        <dbReference type="ARBA" id="ARBA00022679"/>
    </source>
</evidence>
<keyword evidence="5" id="KW-1133">Transmembrane helix</keyword>
<feature type="transmembrane region" description="Helical" evidence="5">
    <location>
        <begin position="15"/>
        <end position="34"/>
    </location>
</feature>
<protein>
    <recommendedName>
        <fullName evidence="6">Tyrosine-protein kinase catalytic domain-containing protein</fullName>
    </recommendedName>
</protein>
<evidence type="ECO:0000313" key="8">
    <source>
        <dbReference type="Proteomes" id="UP001374535"/>
    </source>
</evidence>
<sequence>MECYFTWLRKEASQISRGFSIISVTFAALGLINWSRRVTLMTCFFNLFRKKGSSSGTRLTGVDLGDTVTDGMLIYRKHEPYFLYNIYAATDVSEIQNVNIYTYRELRSATEGFSPSNKIGQGGFGEVYKVIALQQYAESKQGVREFLTEIKVISSIEHENLVKLHGCCVEDNHRILVYGYLENNSLAQTLIGPVIFLVPMVSYGRIRILSCSSSLSGWKLKSQCVLQAWDLYEAGETEKLVDAFLDGDFNVEEAIRFCKIALLCTQDSPQLRPSMSIVVEMLLGEKDVNEENVTKPGMIFEFVEAKSAWKQKGKSEENGKLMLAEGKQDESSSSETMTSFATMTFTAICDRSN</sequence>
<evidence type="ECO:0000259" key="6">
    <source>
        <dbReference type="SMART" id="SM00219"/>
    </source>
</evidence>
<dbReference type="SUPFAM" id="SSF56112">
    <property type="entry name" value="Protein kinase-like (PK-like)"/>
    <property type="match status" value="1"/>
</dbReference>
<dbReference type="Gene3D" id="1.10.510.10">
    <property type="entry name" value="Transferase(Phosphotransferase) domain 1"/>
    <property type="match status" value="1"/>
</dbReference>
<dbReference type="AlphaFoldDB" id="A0AAQ3N8V3"/>
<keyword evidence="4" id="KW-0067">ATP-binding</keyword>
<keyword evidence="1" id="KW-0808">Transferase</keyword>
<dbReference type="Proteomes" id="UP001374535">
    <property type="component" value="Chromosome 7"/>
</dbReference>